<dbReference type="Proteomes" id="UP001589854">
    <property type="component" value="Unassembled WGS sequence"/>
</dbReference>
<sequence>MEYDLYLQDKDLFKEIIWDPHIEQIVIWKYGEWSTFSSFDYEKRIKEEQPIFIVNLKDFYLEIDLSYNSVDHLIIKIEDILNGRIDKESNY</sequence>
<evidence type="ECO:0000313" key="1">
    <source>
        <dbReference type="EMBL" id="MFC0274906.1"/>
    </source>
</evidence>
<gene>
    <name evidence="1" type="ORF">ACFFIX_26740</name>
</gene>
<keyword evidence="2" id="KW-1185">Reference proteome</keyword>
<reference evidence="1 2" key="1">
    <citation type="submission" date="2024-09" db="EMBL/GenBank/DDBJ databases">
        <authorList>
            <person name="Sun Q."/>
            <person name="Mori K."/>
        </authorList>
    </citation>
    <scope>NUCLEOTIDE SEQUENCE [LARGE SCALE GENOMIC DNA]</scope>
    <source>
        <strain evidence="1 2">CCM 7228</strain>
    </source>
</reference>
<evidence type="ECO:0000313" key="2">
    <source>
        <dbReference type="Proteomes" id="UP001589854"/>
    </source>
</evidence>
<accession>A0ABV6GMH5</accession>
<dbReference type="EMBL" id="JBHLVO010000053">
    <property type="protein sequence ID" value="MFC0274906.1"/>
    <property type="molecule type" value="Genomic_DNA"/>
</dbReference>
<dbReference type="RefSeq" id="WP_378939613.1">
    <property type="nucleotide sequence ID" value="NZ_JBHLVO010000053.1"/>
</dbReference>
<organism evidence="1 2">
    <name type="scientific">Metabacillus herbersteinensis</name>
    <dbReference type="NCBI Taxonomy" id="283816"/>
    <lineage>
        <taxon>Bacteria</taxon>
        <taxon>Bacillati</taxon>
        <taxon>Bacillota</taxon>
        <taxon>Bacilli</taxon>
        <taxon>Bacillales</taxon>
        <taxon>Bacillaceae</taxon>
        <taxon>Metabacillus</taxon>
    </lineage>
</organism>
<proteinExistence type="predicted"/>
<protein>
    <submittedName>
        <fullName evidence="1">Uncharacterized protein</fullName>
    </submittedName>
</protein>
<comment type="caution">
    <text evidence="1">The sequence shown here is derived from an EMBL/GenBank/DDBJ whole genome shotgun (WGS) entry which is preliminary data.</text>
</comment>
<name>A0ABV6GMH5_9BACI</name>